<dbReference type="PROSITE" id="PS51257">
    <property type="entry name" value="PROKAR_LIPOPROTEIN"/>
    <property type="match status" value="1"/>
</dbReference>
<evidence type="ECO:0000256" key="4">
    <source>
        <dbReference type="ARBA" id="ARBA00022989"/>
    </source>
</evidence>
<evidence type="ECO:0000313" key="10">
    <source>
        <dbReference type="Proteomes" id="UP000294498"/>
    </source>
</evidence>
<dbReference type="PANTHER" id="PTHR30572:SF18">
    <property type="entry name" value="ABC-TYPE MACROLIDE FAMILY EXPORT SYSTEM PERMEASE COMPONENT 2"/>
    <property type="match status" value="1"/>
</dbReference>
<feature type="transmembrane region" description="Helical" evidence="6">
    <location>
        <begin position="407"/>
        <end position="431"/>
    </location>
</feature>
<reference evidence="9 10" key="1">
    <citation type="submission" date="2019-03" db="EMBL/GenBank/DDBJ databases">
        <title>Genomic Encyclopedia of Type Strains, Phase IV (KMG-IV): sequencing the most valuable type-strain genomes for metagenomic binning, comparative biology and taxonomic classification.</title>
        <authorList>
            <person name="Goeker M."/>
        </authorList>
    </citation>
    <scope>NUCLEOTIDE SEQUENCE [LARGE SCALE GENOMIC DNA]</scope>
    <source>
        <strain evidence="9 10">DSM 100059</strain>
    </source>
</reference>
<evidence type="ECO:0000256" key="3">
    <source>
        <dbReference type="ARBA" id="ARBA00022692"/>
    </source>
</evidence>
<name>A0A4R8DVA0_9BACT</name>
<keyword evidence="5 6" id="KW-0472">Membrane</keyword>
<dbReference type="InterPro" id="IPR025857">
    <property type="entry name" value="MacB_PCD"/>
</dbReference>
<dbReference type="AlphaFoldDB" id="A0A4R8DVA0"/>
<keyword evidence="2" id="KW-1003">Cell membrane</keyword>
<organism evidence="9 10">
    <name type="scientific">Dinghuibacter silviterrae</name>
    <dbReference type="NCBI Taxonomy" id="1539049"/>
    <lineage>
        <taxon>Bacteria</taxon>
        <taxon>Pseudomonadati</taxon>
        <taxon>Bacteroidota</taxon>
        <taxon>Chitinophagia</taxon>
        <taxon>Chitinophagales</taxon>
        <taxon>Chitinophagaceae</taxon>
        <taxon>Dinghuibacter</taxon>
    </lineage>
</organism>
<dbReference type="RefSeq" id="WP_133994967.1">
    <property type="nucleotide sequence ID" value="NZ_SODV01000001.1"/>
</dbReference>
<sequence length="779" mass="85604">MLRTLFKTAVRNLARHRVFTLLNVVGLSTGLACSLLIWLWVRHELSFDRYPDVYRVTARVLDQEYPLTGAPLAEALKTQVPGVVETARIKGTFGGSTVFTVGNKYFEEKRAFFADPSLLRMFSLPLVSGDPATALVAPDGLLLTEHIAKKYFGDKNPVGETIRMGDKDVFKVTGVLKDMPSNTHLQVDILLPMSFDAKTDGDILNHHWDNLNFYTYVQLDPAKAPALQRQINQIYAEADASFKADIALQPVDRIHLYSTYPYDITGHGDIRYVRIFSLVALIILLVACINFMNLATARSARRAKEVGVRKVIGAPRWQLIAQFLGESAVVTFLSLLAGLVLLFVALPFFNDALGTTLSVDFAYGWILLGVFLLTALVAGSYPALFLSGFKPVKVLKGTATPGQSSTLFRNGLVVFQFVVSIVLMVGTLVVYSQLRYIRERDPGFNKTNLLYARLKGDLGRHIDALAAQMNTSPRLGKYTVVSEIPVNLSMGTAGVHWEGKDPNSLPMFSVMGVDTATIDVFGMHLVSGRNFSTAYPTDSLNYIVNESALRVLGWDARTAVGKPLQVWDNKGVVIGVIHDFNFKPVQSAVDPLIFKYNPGPKNDWLRRMVVVQTSPAGIGDLRAVMTRLNPNYDADYGFVDQQLSAQYQAEQRLGFLFNTFAVLAIFISCLGLGGLAAFTAEQRTKEIGIRKVLGASVQGIVALLSRGFLRLVGVSFALAAPIAYYCMQRWLGDYAFRIQLSAWFFVAAGGAAVLIALATVSIQAARAAIVNPVKSLKNE</sequence>
<evidence type="ECO:0000256" key="5">
    <source>
        <dbReference type="ARBA" id="ARBA00023136"/>
    </source>
</evidence>
<keyword evidence="3 6" id="KW-0812">Transmembrane</keyword>
<feature type="transmembrane region" description="Helical" evidence="6">
    <location>
        <begin position="742"/>
        <end position="765"/>
    </location>
</feature>
<dbReference type="OrthoDB" id="5933722at2"/>
<dbReference type="InterPro" id="IPR003838">
    <property type="entry name" value="ABC3_permease_C"/>
</dbReference>
<dbReference type="GO" id="GO:0022857">
    <property type="term" value="F:transmembrane transporter activity"/>
    <property type="evidence" value="ECO:0007669"/>
    <property type="project" value="TreeGrafter"/>
</dbReference>
<dbReference type="InterPro" id="IPR050250">
    <property type="entry name" value="Macrolide_Exporter_MacB"/>
</dbReference>
<comment type="caution">
    <text evidence="9">The sequence shown here is derived from an EMBL/GenBank/DDBJ whole genome shotgun (WGS) entry which is preliminary data.</text>
</comment>
<dbReference type="Pfam" id="PF12704">
    <property type="entry name" value="MacB_PCD"/>
    <property type="match status" value="1"/>
</dbReference>
<feature type="domain" description="ABC3 transporter permease C-terminal" evidence="7">
    <location>
        <begin position="659"/>
        <end position="771"/>
    </location>
</feature>
<feature type="domain" description="ABC3 transporter permease C-terminal" evidence="7">
    <location>
        <begin position="278"/>
        <end position="388"/>
    </location>
</feature>
<dbReference type="Pfam" id="PF02687">
    <property type="entry name" value="FtsX"/>
    <property type="match status" value="2"/>
</dbReference>
<feature type="transmembrane region" description="Helical" evidence="6">
    <location>
        <begin position="275"/>
        <end position="295"/>
    </location>
</feature>
<proteinExistence type="predicted"/>
<gene>
    <name evidence="9" type="ORF">EDB95_3408</name>
</gene>
<dbReference type="Proteomes" id="UP000294498">
    <property type="component" value="Unassembled WGS sequence"/>
</dbReference>
<keyword evidence="4 6" id="KW-1133">Transmembrane helix</keyword>
<dbReference type="GO" id="GO:0005886">
    <property type="term" value="C:plasma membrane"/>
    <property type="evidence" value="ECO:0007669"/>
    <property type="project" value="UniProtKB-SubCell"/>
</dbReference>
<feature type="transmembrane region" description="Helical" evidence="6">
    <location>
        <begin position="328"/>
        <end position="349"/>
    </location>
</feature>
<evidence type="ECO:0000259" key="8">
    <source>
        <dbReference type="Pfam" id="PF12704"/>
    </source>
</evidence>
<feature type="transmembrane region" description="Helical" evidence="6">
    <location>
        <begin position="699"/>
        <end position="722"/>
    </location>
</feature>
<evidence type="ECO:0000259" key="7">
    <source>
        <dbReference type="Pfam" id="PF02687"/>
    </source>
</evidence>
<evidence type="ECO:0000313" key="9">
    <source>
        <dbReference type="EMBL" id="TDX02350.1"/>
    </source>
</evidence>
<feature type="transmembrane region" description="Helical" evidence="6">
    <location>
        <begin position="361"/>
        <end position="386"/>
    </location>
</feature>
<dbReference type="EMBL" id="SODV01000001">
    <property type="protein sequence ID" value="TDX02350.1"/>
    <property type="molecule type" value="Genomic_DNA"/>
</dbReference>
<feature type="transmembrane region" description="Helical" evidence="6">
    <location>
        <begin position="655"/>
        <end position="678"/>
    </location>
</feature>
<feature type="transmembrane region" description="Helical" evidence="6">
    <location>
        <begin position="21"/>
        <end position="41"/>
    </location>
</feature>
<dbReference type="PANTHER" id="PTHR30572">
    <property type="entry name" value="MEMBRANE COMPONENT OF TRANSPORTER-RELATED"/>
    <property type="match status" value="1"/>
</dbReference>
<protein>
    <submittedName>
        <fullName evidence="9">FtsX-like permease family protein</fullName>
    </submittedName>
</protein>
<accession>A0A4R8DVA0</accession>
<comment type="subcellular location">
    <subcellularLocation>
        <location evidence="1">Cell membrane</location>
        <topology evidence="1">Multi-pass membrane protein</topology>
    </subcellularLocation>
</comment>
<evidence type="ECO:0000256" key="2">
    <source>
        <dbReference type="ARBA" id="ARBA00022475"/>
    </source>
</evidence>
<keyword evidence="10" id="KW-1185">Reference proteome</keyword>
<evidence type="ECO:0000256" key="1">
    <source>
        <dbReference type="ARBA" id="ARBA00004651"/>
    </source>
</evidence>
<feature type="domain" description="MacB-like periplasmic core" evidence="8">
    <location>
        <begin position="20"/>
        <end position="233"/>
    </location>
</feature>
<evidence type="ECO:0000256" key="6">
    <source>
        <dbReference type="SAM" id="Phobius"/>
    </source>
</evidence>